<dbReference type="GO" id="GO:0034551">
    <property type="term" value="P:mitochondrial respiratory chain complex III assembly"/>
    <property type="evidence" value="ECO:0007669"/>
    <property type="project" value="TreeGrafter"/>
</dbReference>
<keyword evidence="5" id="KW-1185">Reference proteome</keyword>
<dbReference type="AlphaFoldDB" id="A0A7S3CAW4"/>
<evidence type="ECO:0000313" key="5">
    <source>
        <dbReference type="Proteomes" id="UP001472866"/>
    </source>
</evidence>
<dbReference type="Pfam" id="PF03981">
    <property type="entry name" value="Ubiq_cyt_C_chap"/>
    <property type="match status" value="1"/>
</dbReference>
<evidence type="ECO:0000256" key="1">
    <source>
        <dbReference type="ARBA" id="ARBA00006407"/>
    </source>
</evidence>
<dbReference type="PANTHER" id="PTHR12184">
    <property type="entry name" value="UBIQUINOL-CYTOCHROME C REDUCTASE COMPLEX ASSEMBLY FACTOR 1 FAMILY MEMBER"/>
    <property type="match status" value="1"/>
</dbReference>
<feature type="domain" description="Ubiquinol-cytochrome c chaperone" evidence="2">
    <location>
        <begin position="151"/>
        <end position="288"/>
    </location>
</feature>
<dbReference type="Proteomes" id="UP001472866">
    <property type="component" value="Chromosome 04"/>
</dbReference>
<reference evidence="4 5" key="2">
    <citation type="submission" date="2024-03" db="EMBL/GenBank/DDBJ databases">
        <title>Complete genome sequence of the green alga Chloropicon roscoffensis RCC1871.</title>
        <authorList>
            <person name="Lemieux C."/>
            <person name="Pombert J.-F."/>
            <person name="Otis C."/>
            <person name="Turmel M."/>
        </authorList>
    </citation>
    <scope>NUCLEOTIDE SEQUENCE [LARGE SCALE GENOMIC DNA]</scope>
    <source>
        <strain evidence="4 5">RCC1871</strain>
    </source>
</reference>
<proteinExistence type="inferred from homology"/>
<sequence>MLRLGSIRVASRAAAGLGRACACAAGSPTAAGGVLETVSGSCWAEPASSTLSRRTPPAPGSTLVRGHLLSSTASASRESSTPVQRLFQTSQPRSLQTEQSYVQVEANDKSLIGRLVLKVGGYYSKESQLVRGSNSLLKMTLDHCEGSGVREALGLEDDFRTKHAFLCLHVWMVLRRLRDSGQDGKKVSQFFYDNFQHEVEMSVHREGVRVRVNKWLRQLEDIFFGAAKAYDGAIDQHAEDFADVLHRNLFRGEGDKGRSHALARYAIRELVSLSMTDTEAVLSGRVAFSSSTD</sequence>
<gene>
    <name evidence="3" type="ORF">CROS1456_LOCUS4095</name>
    <name evidence="4" type="ORF">HKI87_04g29450</name>
</gene>
<evidence type="ECO:0000313" key="4">
    <source>
        <dbReference type="EMBL" id="WZN61410.1"/>
    </source>
</evidence>
<protein>
    <submittedName>
        <fullName evidence="4">Ubiquinol-cytochrome c oxidoreductase chaperone</fullName>
    </submittedName>
</protein>
<dbReference type="EMBL" id="CP151504">
    <property type="protein sequence ID" value="WZN61410.1"/>
    <property type="molecule type" value="Genomic_DNA"/>
</dbReference>
<reference evidence="3" key="1">
    <citation type="submission" date="2021-01" db="EMBL/GenBank/DDBJ databases">
        <authorList>
            <person name="Corre E."/>
            <person name="Pelletier E."/>
            <person name="Niang G."/>
            <person name="Scheremetjew M."/>
            <person name="Finn R."/>
            <person name="Kale V."/>
            <person name="Holt S."/>
            <person name="Cochrane G."/>
            <person name="Meng A."/>
            <person name="Brown T."/>
            <person name="Cohen L."/>
        </authorList>
    </citation>
    <scope>NUCLEOTIDE SEQUENCE</scope>
    <source>
        <strain evidence="3">RCC1871</strain>
    </source>
</reference>
<dbReference type="PANTHER" id="PTHR12184:SF1">
    <property type="entry name" value="UBIQUINOL-CYTOCHROME-C REDUCTASE COMPLEX ASSEMBLY FACTOR 1"/>
    <property type="match status" value="1"/>
</dbReference>
<evidence type="ECO:0000313" key="3">
    <source>
        <dbReference type="EMBL" id="CAE0191005.1"/>
    </source>
</evidence>
<accession>A0A7S3CAW4</accession>
<name>A0A7S3CAW4_9CHLO</name>
<dbReference type="GO" id="GO:0005739">
    <property type="term" value="C:mitochondrion"/>
    <property type="evidence" value="ECO:0007669"/>
    <property type="project" value="TreeGrafter"/>
</dbReference>
<dbReference type="EMBL" id="HBHZ01005311">
    <property type="protein sequence ID" value="CAE0191005.1"/>
    <property type="molecule type" value="Transcribed_RNA"/>
</dbReference>
<dbReference type="InterPro" id="IPR021150">
    <property type="entry name" value="Ubiq_cyt_c_chap"/>
</dbReference>
<comment type="similarity">
    <text evidence="1">Belongs to the CBP3 family.</text>
</comment>
<dbReference type="InterPro" id="IPR007129">
    <property type="entry name" value="Ubiqinol_cyt_c_chaperone_CPB3"/>
</dbReference>
<evidence type="ECO:0000259" key="2">
    <source>
        <dbReference type="Pfam" id="PF03981"/>
    </source>
</evidence>
<organism evidence="3">
    <name type="scientific">Chloropicon roscoffensis</name>
    <dbReference type="NCBI Taxonomy" id="1461544"/>
    <lineage>
        <taxon>Eukaryota</taxon>
        <taxon>Viridiplantae</taxon>
        <taxon>Chlorophyta</taxon>
        <taxon>Chloropicophyceae</taxon>
        <taxon>Chloropicales</taxon>
        <taxon>Chloropicaceae</taxon>
        <taxon>Chloropicon</taxon>
    </lineage>
</organism>